<comment type="caution">
    <text evidence="2">The sequence shown here is derived from an EMBL/GenBank/DDBJ whole genome shotgun (WGS) entry which is preliminary data.</text>
</comment>
<keyword evidence="3" id="KW-1185">Reference proteome</keyword>
<organism evidence="2 3">
    <name type="scientific">Neobacillus piezotolerans</name>
    <dbReference type="NCBI Taxonomy" id="2259171"/>
    <lineage>
        <taxon>Bacteria</taxon>
        <taxon>Bacillati</taxon>
        <taxon>Bacillota</taxon>
        <taxon>Bacilli</taxon>
        <taxon>Bacillales</taxon>
        <taxon>Bacillaceae</taxon>
        <taxon>Neobacillus</taxon>
    </lineage>
</organism>
<keyword evidence="1" id="KW-0472">Membrane</keyword>
<evidence type="ECO:0000256" key="1">
    <source>
        <dbReference type="SAM" id="Phobius"/>
    </source>
</evidence>
<gene>
    <name evidence="2" type="ORF">DRW41_05585</name>
</gene>
<reference evidence="2 3" key="1">
    <citation type="submission" date="2018-07" db="EMBL/GenBank/DDBJ databases">
        <title>Bacillus sp. YLB-04 draft genome sequence.</title>
        <authorList>
            <person name="Yu L."/>
            <person name="Tang X."/>
        </authorList>
    </citation>
    <scope>NUCLEOTIDE SEQUENCE [LARGE SCALE GENOMIC DNA]</scope>
    <source>
        <strain evidence="2 3">YLB-04</strain>
    </source>
</reference>
<dbReference type="RefSeq" id="WP_115450996.1">
    <property type="nucleotide sequence ID" value="NZ_QNQT01000002.1"/>
</dbReference>
<keyword evidence="1" id="KW-1133">Transmembrane helix</keyword>
<dbReference type="AlphaFoldDB" id="A0A3D8GSN6"/>
<evidence type="ECO:0000313" key="2">
    <source>
        <dbReference type="EMBL" id="RDU37322.1"/>
    </source>
</evidence>
<name>A0A3D8GSN6_9BACI</name>
<keyword evidence="1" id="KW-0812">Transmembrane</keyword>
<feature type="transmembrane region" description="Helical" evidence="1">
    <location>
        <begin position="57"/>
        <end position="76"/>
    </location>
</feature>
<feature type="transmembrane region" description="Helical" evidence="1">
    <location>
        <begin position="34"/>
        <end position="51"/>
    </location>
</feature>
<protein>
    <submittedName>
        <fullName evidence="2">Uncharacterized protein</fullName>
    </submittedName>
</protein>
<sequence length="102" mass="11744">MGTLLFLIGILFEIAFATYCIVTNQNHKKLINWFRITAFAAFAILTLASVLEWSFRWLLLTLLLLCLAINSAISLFRNKTNTKKYKMSSMMPIPSILKERNI</sequence>
<proteinExistence type="predicted"/>
<dbReference type="OrthoDB" id="9814760at2"/>
<dbReference type="Proteomes" id="UP000257144">
    <property type="component" value="Unassembled WGS sequence"/>
</dbReference>
<accession>A0A3D8GSN6</accession>
<feature type="transmembrane region" description="Helical" evidence="1">
    <location>
        <begin position="6"/>
        <end position="22"/>
    </location>
</feature>
<evidence type="ECO:0000313" key="3">
    <source>
        <dbReference type="Proteomes" id="UP000257144"/>
    </source>
</evidence>
<dbReference type="EMBL" id="QNQT01000002">
    <property type="protein sequence ID" value="RDU37322.1"/>
    <property type="molecule type" value="Genomic_DNA"/>
</dbReference>